<dbReference type="RefSeq" id="WP_277192522.1">
    <property type="nucleotide sequence ID" value="NZ_JAROAV010000032.1"/>
</dbReference>
<keyword evidence="2 5" id="KW-0812">Transmembrane</keyword>
<protein>
    <submittedName>
        <fullName evidence="7">DUF202 domain-containing protein</fullName>
    </submittedName>
</protein>
<organism evidence="7 8">
    <name type="scientific">Luteipulveratus flavus</name>
    <dbReference type="NCBI Taxonomy" id="3031728"/>
    <lineage>
        <taxon>Bacteria</taxon>
        <taxon>Bacillati</taxon>
        <taxon>Actinomycetota</taxon>
        <taxon>Actinomycetes</taxon>
        <taxon>Micrococcales</taxon>
        <taxon>Dermacoccaceae</taxon>
        <taxon>Luteipulveratus</taxon>
    </lineage>
</organism>
<keyword evidence="4 5" id="KW-0472">Membrane</keyword>
<evidence type="ECO:0000259" key="6">
    <source>
        <dbReference type="Pfam" id="PF02656"/>
    </source>
</evidence>
<reference evidence="7 8" key="1">
    <citation type="submission" date="2023-03" db="EMBL/GenBank/DDBJ databases">
        <title>YIM 133296 draft genome.</title>
        <authorList>
            <person name="Xiong L."/>
        </authorList>
    </citation>
    <scope>NUCLEOTIDE SEQUENCE [LARGE SCALE GENOMIC DNA]</scope>
    <source>
        <strain evidence="7 8">YIM 133296</strain>
    </source>
</reference>
<evidence type="ECO:0000256" key="4">
    <source>
        <dbReference type="ARBA" id="ARBA00023136"/>
    </source>
</evidence>
<sequence length="122" mass="12025">MTPGHGVPDPGMQAERTALAWRRTALSVAVASLGALRIGSTTGSAVGIVLGLVALAWAGALGWSARVRGRGALARMRAATGSACEDCPPGAELDSSQGRYVAAAAGGALLCGIGCLAVVLLL</sequence>
<keyword evidence="3 5" id="KW-1133">Transmembrane helix</keyword>
<gene>
    <name evidence="7" type="ORF">P4R38_13160</name>
</gene>
<name>A0ABT6C8D8_9MICO</name>
<evidence type="ECO:0000256" key="1">
    <source>
        <dbReference type="ARBA" id="ARBA00004127"/>
    </source>
</evidence>
<comment type="caution">
    <text evidence="7">The sequence shown here is derived from an EMBL/GenBank/DDBJ whole genome shotgun (WGS) entry which is preliminary data.</text>
</comment>
<evidence type="ECO:0000256" key="2">
    <source>
        <dbReference type="ARBA" id="ARBA00022692"/>
    </source>
</evidence>
<evidence type="ECO:0000313" key="7">
    <source>
        <dbReference type="EMBL" id="MDF8265199.1"/>
    </source>
</evidence>
<dbReference type="Pfam" id="PF02656">
    <property type="entry name" value="DUF202"/>
    <property type="match status" value="1"/>
</dbReference>
<feature type="domain" description="DUF202" evidence="6">
    <location>
        <begin position="9"/>
        <end position="68"/>
    </location>
</feature>
<evidence type="ECO:0000313" key="8">
    <source>
        <dbReference type="Proteomes" id="UP001528912"/>
    </source>
</evidence>
<feature type="transmembrane region" description="Helical" evidence="5">
    <location>
        <begin position="100"/>
        <end position="121"/>
    </location>
</feature>
<accession>A0ABT6C8D8</accession>
<evidence type="ECO:0000256" key="3">
    <source>
        <dbReference type="ARBA" id="ARBA00022989"/>
    </source>
</evidence>
<dbReference type="EMBL" id="JAROAV010000032">
    <property type="protein sequence ID" value="MDF8265199.1"/>
    <property type="molecule type" value="Genomic_DNA"/>
</dbReference>
<proteinExistence type="predicted"/>
<dbReference type="InterPro" id="IPR003807">
    <property type="entry name" value="DUF202"/>
</dbReference>
<dbReference type="Proteomes" id="UP001528912">
    <property type="component" value="Unassembled WGS sequence"/>
</dbReference>
<keyword evidence="8" id="KW-1185">Reference proteome</keyword>
<evidence type="ECO:0000256" key="5">
    <source>
        <dbReference type="SAM" id="Phobius"/>
    </source>
</evidence>
<feature type="transmembrane region" description="Helical" evidence="5">
    <location>
        <begin position="45"/>
        <end position="65"/>
    </location>
</feature>
<comment type="subcellular location">
    <subcellularLocation>
        <location evidence="1">Endomembrane system</location>
        <topology evidence="1">Multi-pass membrane protein</topology>
    </subcellularLocation>
</comment>